<dbReference type="GO" id="GO:0032259">
    <property type="term" value="P:methylation"/>
    <property type="evidence" value="ECO:0007669"/>
    <property type="project" value="UniProtKB-KW"/>
</dbReference>
<dbReference type="SUPFAM" id="SSF53335">
    <property type="entry name" value="S-adenosyl-L-methionine-dependent methyltransferases"/>
    <property type="match status" value="1"/>
</dbReference>
<sequence length="296" mass="32764">MKNGVDILENISYDVTGKINLNNIYNNPEPTAYFSTLSRLGYRIPQEAKPRFQRLIEARRSATESEPAKVIDLGCSYGINGALLKYGRSMDELYRLYGAGNDDVEALLQRDRDLYAEPADAALKIVGVDPADRAIAYAVDAGMLDAGVATDLEKSDPTPEDTAAIENADLIISTGCVGYVTETSLERLLETSLDSRPWMAHFVLRMFDFGGPEEMLGRHGYVTEKLEGLFRQRRFASAEERQHVLDNLRRLGIDATGAEETGWYLAELHVARPEEVAKSMPLGEVLSGSARQVVEI</sequence>
<evidence type="ECO:0000313" key="2">
    <source>
        <dbReference type="Proteomes" id="UP001642900"/>
    </source>
</evidence>
<accession>A0A6G4WIH1</accession>
<dbReference type="EMBL" id="JAAKZF010000057">
    <property type="protein sequence ID" value="NGO54595.1"/>
    <property type="molecule type" value="Genomic_DNA"/>
</dbReference>
<reference evidence="1 2" key="1">
    <citation type="submission" date="2020-02" db="EMBL/GenBank/DDBJ databases">
        <title>Genome sequence of strain CCNWXJ40-4.</title>
        <authorList>
            <person name="Gao J."/>
            <person name="Sun J."/>
        </authorList>
    </citation>
    <scope>NUCLEOTIDE SEQUENCE [LARGE SCALE GENOMIC DNA]</scope>
    <source>
        <strain evidence="1 2">CCNWXJ 40-4</strain>
    </source>
</reference>
<dbReference type="AlphaFoldDB" id="A0A6G4WIH1"/>
<protein>
    <submittedName>
        <fullName evidence="1">Class I SAM-dependent methyltransferase</fullName>
    </submittedName>
</protein>
<proteinExistence type="predicted"/>
<keyword evidence="1" id="KW-0489">Methyltransferase</keyword>
<keyword evidence="2" id="KW-1185">Reference proteome</keyword>
<dbReference type="InterPro" id="IPR029063">
    <property type="entry name" value="SAM-dependent_MTases_sf"/>
</dbReference>
<gene>
    <name evidence="1" type="ORF">G6N73_26305</name>
</gene>
<keyword evidence="1" id="KW-0808">Transferase</keyword>
<evidence type="ECO:0000313" key="1">
    <source>
        <dbReference type="EMBL" id="NGO54595.1"/>
    </source>
</evidence>
<dbReference type="Proteomes" id="UP001642900">
    <property type="component" value="Unassembled WGS sequence"/>
</dbReference>
<dbReference type="Gene3D" id="3.40.50.150">
    <property type="entry name" value="Vaccinia Virus protein VP39"/>
    <property type="match status" value="1"/>
</dbReference>
<dbReference type="RefSeq" id="WP_165032932.1">
    <property type="nucleotide sequence ID" value="NZ_JAAKZF010000057.1"/>
</dbReference>
<dbReference type="GO" id="GO:0008168">
    <property type="term" value="F:methyltransferase activity"/>
    <property type="evidence" value="ECO:0007669"/>
    <property type="project" value="UniProtKB-KW"/>
</dbReference>
<organism evidence="1 2">
    <name type="scientific">Allomesorhizobium camelthorni</name>
    <dbReference type="NCBI Taxonomy" id="475069"/>
    <lineage>
        <taxon>Bacteria</taxon>
        <taxon>Pseudomonadati</taxon>
        <taxon>Pseudomonadota</taxon>
        <taxon>Alphaproteobacteria</taxon>
        <taxon>Hyphomicrobiales</taxon>
        <taxon>Phyllobacteriaceae</taxon>
        <taxon>Allomesorhizobium</taxon>
    </lineage>
</organism>
<comment type="caution">
    <text evidence="1">The sequence shown here is derived from an EMBL/GenBank/DDBJ whole genome shotgun (WGS) entry which is preliminary data.</text>
</comment>
<name>A0A6G4WIH1_9HYPH</name>